<proteinExistence type="predicted"/>
<reference evidence="1" key="1">
    <citation type="journal article" date="2020" name="New Phytol.">
        <title>Comparative genomics reveals dynamic genome evolution in host specialist ectomycorrhizal fungi.</title>
        <authorList>
            <person name="Lofgren L.A."/>
            <person name="Nguyen N.H."/>
            <person name="Vilgalys R."/>
            <person name="Ruytinx J."/>
            <person name="Liao H.L."/>
            <person name="Branco S."/>
            <person name="Kuo A."/>
            <person name="LaButti K."/>
            <person name="Lipzen A."/>
            <person name="Andreopoulos W."/>
            <person name="Pangilinan J."/>
            <person name="Riley R."/>
            <person name="Hundley H."/>
            <person name="Na H."/>
            <person name="Barry K."/>
            <person name="Grigoriev I.V."/>
            <person name="Stajich J.E."/>
            <person name="Kennedy P.G."/>
        </authorList>
    </citation>
    <scope>NUCLEOTIDE SEQUENCE</scope>
    <source>
        <strain evidence="1">FC203</strain>
    </source>
</reference>
<sequence length="340" mass="38756">MELANPSPFSNLPIEIALIVFTYAAKPTFSQEEKYDDKSPYSTAVSLCLVSRLVRRTIFPEFLHTILLRRPNSVNMFENALRMQKAYAEKESDLVFDYISAIKRMWIDDLSYRGNFQSDQDTNVLVPVILATPALAINSYQLLRVMYSVQKAWDFYTDPNVSGPSPFPGKPKSLTLTELDVNSAFFHSITKGFIFLTWITHITCLADLQGASNSFCDTRRGLPSPEHPLRIWIRAIPWASMKDPKTFSIVYPHLTAHYDNNSYIDRTRGVHVHVEQFTVPAAPYKQDPPNSRSWRAVLLSVKDKKKVLDGLSFKVTRDQMHLTQVLCSWDKAWASGLIDG</sequence>
<gene>
    <name evidence="1" type="ORF">F5891DRAFT_981459</name>
</gene>
<protein>
    <submittedName>
        <fullName evidence="1">Uncharacterized protein</fullName>
    </submittedName>
</protein>
<dbReference type="Proteomes" id="UP001195769">
    <property type="component" value="Unassembled WGS sequence"/>
</dbReference>
<dbReference type="RefSeq" id="XP_041224644.1">
    <property type="nucleotide sequence ID" value="XM_041377106.1"/>
</dbReference>
<name>A0AAD4HJN7_9AGAM</name>
<comment type="caution">
    <text evidence="1">The sequence shown here is derived from an EMBL/GenBank/DDBJ whole genome shotgun (WGS) entry which is preliminary data.</text>
</comment>
<dbReference type="AlphaFoldDB" id="A0AAD4HJN7"/>
<keyword evidence="2" id="KW-1185">Reference proteome</keyword>
<dbReference type="EMBL" id="JABBWK010000035">
    <property type="protein sequence ID" value="KAG1899068.1"/>
    <property type="molecule type" value="Genomic_DNA"/>
</dbReference>
<evidence type="ECO:0000313" key="1">
    <source>
        <dbReference type="EMBL" id="KAG1899068.1"/>
    </source>
</evidence>
<organism evidence="1 2">
    <name type="scientific">Suillus fuscotomentosus</name>
    <dbReference type="NCBI Taxonomy" id="1912939"/>
    <lineage>
        <taxon>Eukaryota</taxon>
        <taxon>Fungi</taxon>
        <taxon>Dikarya</taxon>
        <taxon>Basidiomycota</taxon>
        <taxon>Agaricomycotina</taxon>
        <taxon>Agaricomycetes</taxon>
        <taxon>Agaricomycetidae</taxon>
        <taxon>Boletales</taxon>
        <taxon>Suillineae</taxon>
        <taxon>Suillaceae</taxon>
        <taxon>Suillus</taxon>
    </lineage>
</organism>
<dbReference type="GeneID" id="64671404"/>
<evidence type="ECO:0000313" key="2">
    <source>
        <dbReference type="Proteomes" id="UP001195769"/>
    </source>
</evidence>
<accession>A0AAD4HJN7</accession>